<dbReference type="SUPFAM" id="SSF48317">
    <property type="entry name" value="Acid phosphatase/Vanadium-dependent haloperoxidase"/>
    <property type="match status" value="1"/>
</dbReference>
<dbReference type="InterPro" id="IPR000326">
    <property type="entry name" value="PAP2/HPO"/>
</dbReference>
<feature type="transmembrane region" description="Helical" evidence="1">
    <location>
        <begin position="93"/>
        <end position="111"/>
    </location>
</feature>
<dbReference type="InterPro" id="IPR036938">
    <property type="entry name" value="PAP2/HPO_sf"/>
</dbReference>
<keyword evidence="1" id="KW-0812">Transmembrane</keyword>
<evidence type="ECO:0000313" key="3">
    <source>
        <dbReference type="EMBL" id="TSC92327.1"/>
    </source>
</evidence>
<dbReference type="PANTHER" id="PTHR14969:SF58">
    <property type="entry name" value="UNDECAPRENYL-DIPHOSPHATASE BCRC"/>
    <property type="match status" value="1"/>
</dbReference>
<dbReference type="EMBL" id="VMGK01000035">
    <property type="protein sequence ID" value="TSC92327.1"/>
    <property type="molecule type" value="Genomic_DNA"/>
</dbReference>
<feature type="transmembrane region" description="Helical" evidence="1">
    <location>
        <begin position="46"/>
        <end position="64"/>
    </location>
</feature>
<dbReference type="Proteomes" id="UP000315689">
    <property type="component" value="Unassembled WGS sequence"/>
</dbReference>
<name>A0A554LHK8_9BACT</name>
<protein>
    <recommendedName>
        <fullName evidence="2">Phosphatidic acid phosphatase type 2/haloperoxidase domain-containing protein</fullName>
    </recommendedName>
</protein>
<keyword evidence="1" id="KW-0472">Membrane</keyword>
<reference evidence="3 4" key="1">
    <citation type="submission" date="2017-07" db="EMBL/GenBank/DDBJ databases">
        <title>Mechanisms for carbon and nitrogen cycling indicate functional differentiation within the Candidate Phyla Radiation.</title>
        <authorList>
            <person name="Danczak R.E."/>
            <person name="Johnston M.D."/>
            <person name="Kenah C."/>
            <person name="Slattery M."/>
            <person name="Wrighton K.C."/>
            <person name="Wilkins M.J."/>
        </authorList>
    </citation>
    <scope>NUCLEOTIDE SEQUENCE [LARGE SCALE GENOMIC DNA]</scope>
    <source>
        <strain evidence="3">Licking1014_7</strain>
    </source>
</reference>
<organism evidence="3 4">
    <name type="scientific">Candidatus Berkelbacteria bacterium Licking1014_7</name>
    <dbReference type="NCBI Taxonomy" id="2017147"/>
    <lineage>
        <taxon>Bacteria</taxon>
        <taxon>Candidatus Berkelbacteria</taxon>
    </lineage>
</organism>
<feature type="domain" description="Phosphatidic acid phosphatase type 2/haloperoxidase" evidence="2">
    <location>
        <begin position="4"/>
        <end position="110"/>
    </location>
</feature>
<dbReference type="Pfam" id="PF01569">
    <property type="entry name" value="PAP2"/>
    <property type="match status" value="1"/>
</dbReference>
<evidence type="ECO:0000259" key="2">
    <source>
        <dbReference type="SMART" id="SM00014"/>
    </source>
</evidence>
<evidence type="ECO:0000256" key="1">
    <source>
        <dbReference type="SAM" id="Phobius"/>
    </source>
</evidence>
<dbReference type="PANTHER" id="PTHR14969">
    <property type="entry name" value="SPHINGOSINE-1-PHOSPHATE PHOSPHOHYDROLASE"/>
    <property type="match status" value="1"/>
</dbReference>
<dbReference type="AlphaFoldDB" id="A0A554LHK8"/>
<evidence type="ECO:0000313" key="4">
    <source>
        <dbReference type="Proteomes" id="UP000315689"/>
    </source>
</evidence>
<keyword evidence="1" id="KW-1133">Transmembrane helix</keyword>
<gene>
    <name evidence="3" type="ORF">CEN89_752</name>
</gene>
<sequence>MAGLAGVAAWQAVGMLIGAVYFRERPFIAATIDLKEILFHRPTYSFPSDHALCFAAIVGIFWFYGYKKLASFILFVGLANGLTRVAVGMHYPFDILAGWILGFLTAAIIYWQKNFIEKYIAQPIEKLIYKIIRH</sequence>
<dbReference type="Gene3D" id="1.20.144.10">
    <property type="entry name" value="Phosphatidic acid phosphatase type 2/haloperoxidase"/>
    <property type="match status" value="1"/>
</dbReference>
<dbReference type="SMART" id="SM00014">
    <property type="entry name" value="acidPPc"/>
    <property type="match status" value="1"/>
</dbReference>
<accession>A0A554LHK8</accession>
<comment type="caution">
    <text evidence="3">The sequence shown here is derived from an EMBL/GenBank/DDBJ whole genome shotgun (WGS) entry which is preliminary data.</text>
</comment>
<proteinExistence type="predicted"/>